<evidence type="ECO:0000313" key="5">
    <source>
        <dbReference type="Proteomes" id="UP000515151"/>
    </source>
</evidence>
<keyword evidence="5" id="KW-1185">Reference proteome</keyword>
<feature type="domain" description="Disease resistance protein Roq1-like winged-helix" evidence="4">
    <location>
        <begin position="222"/>
        <end position="290"/>
    </location>
</feature>
<dbReference type="GeneID" id="116193928"/>
<keyword evidence="1" id="KW-0433">Leucine-rich repeat</keyword>
<feature type="domain" description="NB-ARC" evidence="3">
    <location>
        <begin position="1"/>
        <end position="150"/>
    </location>
</feature>
<dbReference type="Gene3D" id="3.40.1170.20">
    <property type="entry name" value="tRNA intron endonuclease, N-terminal domain"/>
    <property type="match status" value="1"/>
</dbReference>
<dbReference type="PRINTS" id="PR00364">
    <property type="entry name" value="DISEASERSIST"/>
</dbReference>
<dbReference type="PANTHER" id="PTHR11017:SF570">
    <property type="entry name" value="DISEASE RESISTANCE PROTEIN (TIR-NBS CLASS)-RELATED"/>
    <property type="match status" value="1"/>
</dbReference>
<organism evidence="5 6">
    <name type="scientific">Punica granatum</name>
    <name type="common">Pomegranate</name>
    <dbReference type="NCBI Taxonomy" id="22663"/>
    <lineage>
        <taxon>Eukaryota</taxon>
        <taxon>Viridiplantae</taxon>
        <taxon>Streptophyta</taxon>
        <taxon>Embryophyta</taxon>
        <taxon>Tracheophyta</taxon>
        <taxon>Spermatophyta</taxon>
        <taxon>Magnoliopsida</taxon>
        <taxon>eudicotyledons</taxon>
        <taxon>Gunneridae</taxon>
        <taxon>Pentapetalae</taxon>
        <taxon>rosids</taxon>
        <taxon>malvids</taxon>
        <taxon>Myrtales</taxon>
        <taxon>Lythraceae</taxon>
        <taxon>Punica</taxon>
    </lineage>
</organism>
<dbReference type="GO" id="GO:0043531">
    <property type="term" value="F:ADP binding"/>
    <property type="evidence" value="ECO:0007669"/>
    <property type="project" value="InterPro"/>
</dbReference>
<reference evidence="5" key="1">
    <citation type="journal article" date="2020" name="Plant Biotechnol. J.">
        <title>The pomegranate (Punica granatum L.) draft genome dissects genetic divergence between soft- and hard-seeded cultivars.</title>
        <authorList>
            <person name="Luo X."/>
            <person name="Li H."/>
            <person name="Wu Z."/>
            <person name="Yao W."/>
            <person name="Zhao P."/>
            <person name="Cao D."/>
            <person name="Yu H."/>
            <person name="Li K."/>
            <person name="Poudel K."/>
            <person name="Zhao D."/>
            <person name="Zhang F."/>
            <person name="Xia X."/>
            <person name="Chen L."/>
            <person name="Wang Q."/>
            <person name="Jing D."/>
            <person name="Cao S."/>
        </authorList>
    </citation>
    <scope>NUCLEOTIDE SEQUENCE [LARGE SCALE GENOMIC DNA]</scope>
    <source>
        <strain evidence="5">cv. Tunisia</strain>
    </source>
</reference>
<dbReference type="AlphaFoldDB" id="A0A6P8C7V1"/>
<dbReference type="Gene3D" id="3.40.50.300">
    <property type="entry name" value="P-loop containing nucleotide triphosphate hydrolases"/>
    <property type="match status" value="1"/>
</dbReference>
<dbReference type="Gene3D" id="1.10.8.430">
    <property type="entry name" value="Helical domain of apoptotic protease-activating factors"/>
    <property type="match status" value="1"/>
</dbReference>
<evidence type="ECO:0000259" key="4">
    <source>
        <dbReference type="Pfam" id="PF23282"/>
    </source>
</evidence>
<dbReference type="PANTHER" id="PTHR11017">
    <property type="entry name" value="LEUCINE-RICH REPEAT-CONTAINING PROTEIN"/>
    <property type="match status" value="1"/>
</dbReference>
<dbReference type="InterPro" id="IPR058192">
    <property type="entry name" value="WHD_ROQ1-like"/>
</dbReference>
<dbReference type="InterPro" id="IPR002182">
    <property type="entry name" value="NB-ARC"/>
</dbReference>
<proteinExistence type="predicted"/>
<gene>
    <name evidence="6" type="primary">LOC116193928</name>
</gene>
<accession>A0A6P8C7V1</accession>
<dbReference type="InterPro" id="IPR036390">
    <property type="entry name" value="WH_DNA-bd_sf"/>
</dbReference>
<evidence type="ECO:0000256" key="1">
    <source>
        <dbReference type="ARBA" id="ARBA00022614"/>
    </source>
</evidence>
<dbReference type="InterPro" id="IPR044974">
    <property type="entry name" value="Disease_R_plants"/>
</dbReference>
<keyword evidence="2" id="KW-0677">Repeat</keyword>
<dbReference type="SUPFAM" id="SSF52540">
    <property type="entry name" value="P-loop containing nucleoside triphosphate hydrolases"/>
    <property type="match status" value="1"/>
</dbReference>
<dbReference type="SUPFAM" id="SSF46785">
    <property type="entry name" value="Winged helix' DNA-binding domain"/>
    <property type="match status" value="1"/>
</dbReference>
<reference evidence="6" key="2">
    <citation type="submission" date="2025-08" db="UniProtKB">
        <authorList>
            <consortium name="RefSeq"/>
        </authorList>
    </citation>
    <scope>IDENTIFICATION</scope>
    <source>
        <tissue evidence="6">Leaf</tissue>
    </source>
</reference>
<dbReference type="RefSeq" id="XP_031378529.1">
    <property type="nucleotide sequence ID" value="XM_031522669.1"/>
</dbReference>
<dbReference type="Proteomes" id="UP000515151">
    <property type="component" value="Chromosome 2"/>
</dbReference>
<evidence type="ECO:0000259" key="3">
    <source>
        <dbReference type="Pfam" id="PF00931"/>
    </source>
</evidence>
<dbReference type="GO" id="GO:0006952">
    <property type="term" value="P:defense response"/>
    <property type="evidence" value="ECO:0007669"/>
    <property type="project" value="InterPro"/>
</dbReference>
<sequence>MVGIWGMGGIGKTTLAKVVYNKLVDQYESCCFLNDIRETSQSKGLSSLQRKLASDILRREHEEFANISEGIAVLQSRLRGKKALILLDDVDNVSQLKALAGDLRWFCPQSRIIVTTREKIVLDQFQVGNTYQVELLDEHQALELFSKHAFGDALPTTDFVDLSLDIVEIAGKLPLALEVIGSSLFVHRGRRDIWESTIEQLRMEPNMKVKEKLKISYDSLDHKQKEIFLDIACFFTGTDVRDVIPTWDDCKFFPAVGIEILQLKSLIKILDGNKIWMHDQLIDLGRHIVDQENYKEPELRSRLWRSKEAIKVLADQQGTSKVEAMAIFQEESRFIVKGDCLRSEHFKKLSKLRCLQLVGVGLDGNFQHLLPELRLLRWSWCNVSLPAYLHRNNLVVLDLSCSWIDEDWNGWSSLKMVKLKVLKLSYCPELRRIPDFSAFPNLERLMLYFCLNLVSVDPSIGLLKALNILDMRKCQSLRKLPKQLGSLEALTELIIDGTFIQEIPISTGMKKLEFLSANQCKNLNRIPESVGSLMKLKRLSLEGCCGLKELPDSIGQLNSLVELRLGNSGITSLPRSLGTLEKLELLDTSCCSSQEGEIPTEVEMVARISRCARLGFGRVKILPEGISSLSRRRTHYRKGRLQTLPELPSSLISLKVEGSTRLAFPDLSALINLKELYLCGDFKLSGECLAKLFKLEKLVLKSVSIISLPEEIVDFSRLKEIDISHCTELKCLPVLPSSLCLLKIRLCSSLQKLPSLSNLKNLLELRIDCCAMVTEIDGLGDLVSLQVLCIHDFPELSKLKNLCKAIESIPDLSRLQRLKNLILEGCDNLRGLNGLGELGLLELLNMNGCKAIEKLPNLSRLQRLRVLRMEGCDKLRRLGGLQELKSLQILDISGCKAIEVLPTLSKLQMLRELRMEACEKLLRLEGLEELESLNVLDISGCRAIEKLPDLSKLQLLRSLSMGDCENIREVLGLDELSDLEGATQFDIFLKRRTYTVAPGSPMINLAESESAIVLARTYVPRSDLGSEDAVLRAMTTLLDSVWRSGEQR</sequence>
<evidence type="ECO:0000256" key="2">
    <source>
        <dbReference type="ARBA" id="ARBA00022737"/>
    </source>
</evidence>
<evidence type="ECO:0000313" key="6">
    <source>
        <dbReference type="RefSeq" id="XP_031378529.1"/>
    </source>
</evidence>
<dbReference type="Pfam" id="PF23282">
    <property type="entry name" value="WHD_ROQ1"/>
    <property type="match status" value="1"/>
</dbReference>
<dbReference type="OrthoDB" id="1428079at2759"/>
<dbReference type="Pfam" id="PF00931">
    <property type="entry name" value="NB-ARC"/>
    <property type="match status" value="1"/>
</dbReference>
<dbReference type="InterPro" id="IPR027417">
    <property type="entry name" value="P-loop_NTPase"/>
</dbReference>
<dbReference type="InterPro" id="IPR032675">
    <property type="entry name" value="LRR_dom_sf"/>
</dbReference>
<dbReference type="InterPro" id="IPR042197">
    <property type="entry name" value="Apaf_helical"/>
</dbReference>
<dbReference type="Gene3D" id="3.80.10.10">
    <property type="entry name" value="Ribonuclease Inhibitor"/>
    <property type="match status" value="3"/>
</dbReference>
<protein>
    <submittedName>
        <fullName evidence="6">TMV resistance protein N-like</fullName>
    </submittedName>
</protein>
<dbReference type="SUPFAM" id="SSF52058">
    <property type="entry name" value="L domain-like"/>
    <property type="match status" value="2"/>
</dbReference>
<name>A0A6P8C7V1_PUNGR</name>